<dbReference type="EMBL" id="JAFIRN010000009">
    <property type="protein sequence ID" value="KAG5841999.1"/>
    <property type="molecule type" value="Genomic_DNA"/>
</dbReference>
<gene>
    <name evidence="1" type="ORF">ANANG_G00173020</name>
</gene>
<dbReference type="AlphaFoldDB" id="A0A9D3M3T6"/>
<proteinExistence type="predicted"/>
<feature type="non-terminal residue" evidence="1">
    <location>
        <position position="1"/>
    </location>
</feature>
<evidence type="ECO:0000313" key="2">
    <source>
        <dbReference type="Proteomes" id="UP001044222"/>
    </source>
</evidence>
<protein>
    <submittedName>
        <fullName evidence="1">Uncharacterized protein</fullName>
    </submittedName>
</protein>
<evidence type="ECO:0000313" key="1">
    <source>
        <dbReference type="EMBL" id="KAG5841999.1"/>
    </source>
</evidence>
<organism evidence="1 2">
    <name type="scientific">Anguilla anguilla</name>
    <name type="common">European freshwater eel</name>
    <name type="synonym">Muraena anguilla</name>
    <dbReference type="NCBI Taxonomy" id="7936"/>
    <lineage>
        <taxon>Eukaryota</taxon>
        <taxon>Metazoa</taxon>
        <taxon>Chordata</taxon>
        <taxon>Craniata</taxon>
        <taxon>Vertebrata</taxon>
        <taxon>Euteleostomi</taxon>
        <taxon>Actinopterygii</taxon>
        <taxon>Neopterygii</taxon>
        <taxon>Teleostei</taxon>
        <taxon>Anguilliformes</taxon>
        <taxon>Anguillidae</taxon>
        <taxon>Anguilla</taxon>
    </lineage>
</organism>
<sequence>RNQTFSNADDYQDKSRCAKRYRTPQLSKSLPHFLFNKFYREKAAAILDHSWKCMTSSLACSGLRQSAAHFHGLLWILTASWGLLGKSSQHLAGDASSCGERIEDKPDQDFTAPLQVKIQPWGIAYRHISAAPVLPKAIMLLYFLNVSYFAGYSSTPL</sequence>
<name>A0A9D3M3T6_ANGAN</name>
<accession>A0A9D3M3T6</accession>
<keyword evidence="2" id="KW-1185">Reference proteome</keyword>
<comment type="caution">
    <text evidence="1">The sequence shown here is derived from an EMBL/GenBank/DDBJ whole genome shotgun (WGS) entry which is preliminary data.</text>
</comment>
<reference evidence="1" key="1">
    <citation type="submission" date="2021-01" db="EMBL/GenBank/DDBJ databases">
        <title>A chromosome-scale assembly of European eel, Anguilla anguilla.</title>
        <authorList>
            <person name="Henkel C."/>
            <person name="Jong-Raadsen S.A."/>
            <person name="Dufour S."/>
            <person name="Weltzien F.-A."/>
            <person name="Palstra A.P."/>
            <person name="Pelster B."/>
            <person name="Spaink H.P."/>
            <person name="Van Den Thillart G.E."/>
            <person name="Jansen H."/>
            <person name="Zahm M."/>
            <person name="Klopp C."/>
            <person name="Cedric C."/>
            <person name="Louis A."/>
            <person name="Berthelot C."/>
            <person name="Parey E."/>
            <person name="Roest Crollius H."/>
            <person name="Montfort J."/>
            <person name="Robinson-Rechavi M."/>
            <person name="Bucao C."/>
            <person name="Bouchez O."/>
            <person name="Gislard M."/>
            <person name="Lluch J."/>
            <person name="Milhes M."/>
            <person name="Lampietro C."/>
            <person name="Lopez Roques C."/>
            <person name="Donnadieu C."/>
            <person name="Braasch I."/>
            <person name="Desvignes T."/>
            <person name="Postlethwait J."/>
            <person name="Bobe J."/>
            <person name="Guiguen Y."/>
            <person name="Dirks R."/>
        </authorList>
    </citation>
    <scope>NUCLEOTIDE SEQUENCE</scope>
    <source>
        <strain evidence="1">Tag_6206</strain>
        <tissue evidence="1">Liver</tissue>
    </source>
</reference>
<dbReference type="Proteomes" id="UP001044222">
    <property type="component" value="Chromosome 9"/>
</dbReference>